<feature type="compositionally biased region" description="Basic and acidic residues" evidence="9">
    <location>
        <begin position="952"/>
        <end position="985"/>
    </location>
</feature>
<evidence type="ECO:0000256" key="5">
    <source>
        <dbReference type="ARBA" id="ARBA00022679"/>
    </source>
</evidence>
<evidence type="ECO:0000256" key="2">
    <source>
        <dbReference type="ARBA" id="ARBA00004236"/>
    </source>
</evidence>
<dbReference type="Pfam" id="PF08448">
    <property type="entry name" value="PAS_4"/>
    <property type="match status" value="1"/>
</dbReference>
<evidence type="ECO:0000256" key="1">
    <source>
        <dbReference type="ARBA" id="ARBA00000085"/>
    </source>
</evidence>
<keyword evidence="4 8" id="KW-0597">Phosphoprotein</keyword>
<dbReference type="PRINTS" id="PR00344">
    <property type="entry name" value="BCTRLSENSOR"/>
</dbReference>
<feature type="transmembrane region" description="Helical" evidence="10">
    <location>
        <begin position="140"/>
        <end position="159"/>
    </location>
</feature>
<feature type="transmembrane region" description="Helical" evidence="10">
    <location>
        <begin position="50"/>
        <end position="67"/>
    </location>
</feature>
<feature type="region of interest" description="Disordered" evidence="9">
    <location>
        <begin position="659"/>
        <end position="695"/>
    </location>
</feature>
<feature type="transmembrane region" description="Helical" evidence="10">
    <location>
        <begin position="270"/>
        <end position="288"/>
    </location>
</feature>
<keyword evidence="5" id="KW-0808">Transferase</keyword>
<proteinExistence type="predicted"/>
<dbReference type="InterPro" id="IPR035965">
    <property type="entry name" value="PAS-like_dom_sf"/>
</dbReference>
<protein>
    <recommendedName>
        <fullName evidence="3">histidine kinase</fullName>
        <ecNumber evidence="3">2.7.13.3</ecNumber>
    </recommendedName>
</protein>
<comment type="caution">
    <text evidence="15">The sequence shown here is derived from an EMBL/GenBank/DDBJ whole genome shotgun (WGS) entry which is preliminary data.</text>
</comment>
<dbReference type="InterPro" id="IPR000700">
    <property type="entry name" value="PAS-assoc_C"/>
</dbReference>
<dbReference type="SMART" id="SM00387">
    <property type="entry name" value="HATPase_c"/>
    <property type="match status" value="1"/>
</dbReference>
<feature type="domain" description="Response regulatory" evidence="12">
    <location>
        <begin position="827"/>
        <end position="943"/>
    </location>
</feature>
<dbReference type="PANTHER" id="PTHR43047">
    <property type="entry name" value="TWO-COMPONENT HISTIDINE PROTEIN KINASE"/>
    <property type="match status" value="1"/>
</dbReference>
<evidence type="ECO:0000256" key="8">
    <source>
        <dbReference type="PROSITE-ProRule" id="PRU00169"/>
    </source>
</evidence>
<dbReference type="CDD" id="cd00082">
    <property type="entry name" value="HisKA"/>
    <property type="match status" value="1"/>
</dbReference>
<dbReference type="InterPro" id="IPR036890">
    <property type="entry name" value="HATPase_C_sf"/>
</dbReference>
<dbReference type="PANTHER" id="PTHR43047:SF72">
    <property type="entry name" value="OSMOSENSING HISTIDINE PROTEIN KINASE SLN1"/>
    <property type="match status" value="1"/>
</dbReference>
<dbReference type="Gene3D" id="1.10.287.130">
    <property type="match status" value="1"/>
</dbReference>
<dbReference type="CDD" id="cd00075">
    <property type="entry name" value="HATPase"/>
    <property type="match status" value="1"/>
</dbReference>
<dbReference type="SMART" id="SM00086">
    <property type="entry name" value="PAC"/>
    <property type="match status" value="1"/>
</dbReference>
<dbReference type="Pfam" id="PF00512">
    <property type="entry name" value="HisKA"/>
    <property type="match status" value="1"/>
</dbReference>
<dbReference type="SUPFAM" id="SSF55785">
    <property type="entry name" value="PYP-like sensor domain (PAS domain)"/>
    <property type="match status" value="1"/>
</dbReference>
<evidence type="ECO:0000256" key="9">
    <source>
        <dbReference type="SAM" id="MobiDB-lite"/>
    </source>
</evidence>
<dbReference type="SMART" id="SM00091">
    <property type="entry name" value="PAS"/>
    <property type="match status" value="1"/>
</dbReference>
<keyword evidence="10" id="KW-0812">Transmembrane</keyword>
<dbReference type="SUPFAM" id="SSF52172">
    <property type="entry name" value="CheY-like"/>
    <property type="match status" value="2"/>
</dbReference>
<dbReference type="InterPro" id="IPR011006">
    <property type="entry name" value="CheY-like_superfamily"/>
</dbReference>
<evidence type="ECO:0000259" key="14">
    <source>
        <dbReference type="PROSITE" id="PS50113"/>
    </source>
</evidence>
<gene>
    <name evidence="15" type="ORF">BCL65_102301</name>
</gene>
<dbReference type="InterPro" id="IPR004358">
    <property type="entry name" value="Sig_transdc_His_kin-like_C"/>
</dbReference>
<dbReference type="NCBIfam" id="TIGR00229">
    <property type="entry name" value="sensory_box"/>
    <property type="match status" value="1"/>
</dbReference>
<feature type="transmembrane region" description="Helical" evidence="10">
    <location>
        <begin position="108"/>
        <end position="128"/>
    </location>
</feature>
<feature type="domain" description="Histidine kinase" evidence="11">
    <location>
        <begin position="445"/>
        <end position="663"/>
    </location>
</feature>
<evidence type="ECO:0000256" key="10">
    <source>
        <dbReference type="SAM" id="Phobius"/>
    </source>
</evidence>
<keyword evidence="6" id="KW-0418">Kinase</keyword>
<feature type="transmembrane region" description="Helical" evidence="10">
    <location>
        <begin position="239"/>
        <end position="258"/>
    </location>
</feature>
<dbReference type="InterPro" id="IPR003661">
    <property type="entry name" value="HisK_dim/P_dom"/>
</dbReference>
<dbReference type="Gene3D" id="3.30.450.20">
    <property type="entry name" value="PAS domain"/>
    <property type="match status" value="1"/>
</dbReference>
<feature type="domain" description="PAS" evidence="13">
    <location>
        <begin position="316"/>
        <end position="355"/>
    </location>
</feature>
<evidence type="ECO:0000256" key="6">
    <source>
        <dbReference type="ARBA" id="ARBA00022777"/>
    </source>
</evidence>
<evidence type="ECO:0000256" key="3">
    <source>
        <dbReference type="ARBA" id="ARBA00012438"/>
    </source>
</evidence>
<dbReference type="InterPro" id="IPR005467">
    <property type="entry name" value="His_kinase_dom"/>
</dbReference>
<dbReference type="Gene3D" id="3.30.565.10">
    <property type="entry name" value="Histidine kinase-like ATPase, C-terminal domain"/>
    <property type="match status" value="1"/>
</dbReference>
<evidence type="ECO:0000259" key="11">
    <source>
        <dbReference type="PROSITE" id="PS50109"/>
    </source>
</evidence>
<dbReference type="Gene3D" id="3.40.50.2300">
    <property type="match status" value="2"/>
</dbReference>
<evidence type="ECO:0000313" key="15">
    <source>
        <dbReference type="EMBL" id="PRZ08757.1"/>
    </source>
</evidence>
<evidence type="ECO:0000256" key="4">
    <source>
        <dbReference type="ARBA" id="ARBA00022553"/>
    </source>
</evidence>
<dbReference type="InterPro" id="IPR013656">
    <property type="entry name" value="PAS_4"/>
</dbReference>
<dbReference type="InterPro" id="IPR001789">
    <property type="entry name" value="Sig_transdc_resp-reg_receiver"/>
</dbReference>
<sequence>MLVLAVVLAGPFDAATRQLVSQSALAAAAVFASVSCGWRAVRSTGRRRRAWGALSLGGIVGLLGNVYATAVGDPSTGDIAYIAALSLGVVGLALFPTVRPRGQEIVRMLLDSVVVGGSVLYIAVFAVVLGGRDWTAQPAVSAYALPVVDALLATLAVLVMTRSSAEERVPLVLVGSGFVLYAVADVAFALFSASGGFTFGSPVDLGWIGGYAAIAVAARHPAASGSPIDSRRPGDGSPVLGTVVTFSLFLAAALVRVVRSGEGVPWVADALWVAVLAAVVIRQILVVVDNESLRHGLERRVEDRTAQLRALAGERERTLESVADGIYGVDAAGRLTFINAAASRTLGATPADLVGCDVHATFHATDADGTPYPVEGCYITEAVRDGVTTTAEQDVYLRLDGKEVPVEVTASPLRDDGTIRGAVVVFRDVTERREMERIKDEFVSVVSHELRTPLTSIRGSLGLLDSGVLGDDPERAQRMVHIALTSSERLGRLVDDILDIERMAAGSTQLDLADHRVETLLDSAEEQVAILAEKAGVTLDHDPSAEVVSADADRIVQTLVNVLSNAVKFSPPGSAVRTSVVPVGDMVEVRVDDQGRGIPPDKLEAVFRRFEQVDASDARERGGTGLGLPIARSIVERHGGRMWAVSDGEGTGASLRFTLRRVDPHRAPSGPRTADGEPATRTHAPPSSLAAQETAEDIDAAGPPRVVVVDDDPYVVDVLSTVLEERGFTVLGVTDGRTAIELIAAEHPAAIVLDLAMPGTDGAEVLAQVRRTAATARVPVVVVSGTRPADAREAASLADGWLVKPVDPAQLAGTVRDVARRHPHHEQVLVVEDDDDLRRVVATVLESGGLAVTQARSVEEARQALARVEPDLLLLDLSLPDGTGNALVSDLRRDGRLRQVPLVVYTGSSVGMQEREDLRLGRTVFLAKERTAPQALLGPVLDLLDSVAGRGAPDRTDPDHRGTDERQPDHPHQQGDRHRPDDAGSLRRRPGRRRGR</sequence>
<dbReference type="SUPFAM" id="SSF55874">
    <property type="entry name" value="ATPase domain of HSP90 chaperone/DNA topoisomerase II/histidine kinase"/>
    <property type="match status" value="1"/>
</dbReference>
<keyword evidence="10" id="KW-0472">Membrane</keyword>
<comment type="subcellular location">
    <subcellularLocation>
        <location evidence="2">Cell membrane</location>
    </subcellularLocation>
</comment>
<keyword evidence="16" id="KW-1185">Reference proteome</keyword>
<feature type="transmembrane region" description="Helical" evidence="10">
    <location>
        <begin position="24"/>
        <end position="41"/>
    </location>
</feature>
<dbReference type="SUPFAM" id="SSF47384">
    <property type="entry name" value="Homodimeric domain of signal transducing histidine kinase"/>
    <property type="match status" value="1"/>
</dbReference>
<feature type="compositionally biased region" description="Basic residues" evidence="9">
    <location>
        <begin position="986"/>
        <end position="996"/>
    </location>
</feature>
<evidence type="ECO:0000313" key="16">
    <source>
        <dbReference type="Proteomes" id="UP000239895"/>
    </source>
</evidence>
<dbReference type="EMBL" id="PVTX01000002">
    <property type="protein sequence ID" value="PRZ08757.1"/>
    <property type="molecule type" value="Genomic_DNA"/>
</dbReference>
<feature type="transmembrane region" description="Helical" evidence="10">
    <location>
        <begin position="79"/>
        <end position="96"/>
    </location>
</feature>
<dbReference type="PROSITE" id="PS50109">
    <property type="entry name" value="HIS_KIN"/>
    <property type="match status" value="1"/>
</dbReference>
<accession>A0ABX5EGY6</accession>
<feature type="region of interest" description="Disordered" evidence="9">
    <location>
        <begin position="947"/>
        <end position="996"/>
    </location>
</feature>
<dbReference type="InterPro" id="IPR003594">
    <property type="entry name" value="HATPase_dom"/>
</dbReference>
<dbReference type="PROSITE" id="PS50110">
    <property type="entry name" value="RESPONSE_REGULATORY"/>
    <property type="match status" value="2"/>
</dbReference>
<comment type="catalytic activity">
    <reaction evidence="1">
        <text>ATP + protein L-histidine = ADP + protein N-phospho-L-histidine.</text>
        <dbReference type="EC" id="2.7.13.3"/>
    </reaction>
</comment>
<keyword evidence="7" id="KW-0902">Two-component regulatory system</keyword>
<dbReference type="PROSITE" id="PS50113">
    <property type="entry name" value="PAC"/>
    <property type="match status" value="1"/>
</dbReference>
<dbReference type="Proteomes" id="UP000239895">
    <property type="component" value="Unassembled WGS sequence"/>
</dbReference>
<organism evidence="15 16">
    <name type="scientific">Isoptericola halotolerans</name>
    <dbReference type="NCBI Taxonomy" id="300560"/>
    <lineage>
        <taxon>Bacteria</taxon>
        <taxon>Bacillati</taxon>
        <taxon>Actinomycetota</taxon>
        <taxon>Actinomycetes</taxon>
        <taxon>Micrococcales</taxon>
        <taxon>Promicromonosporaceae</taxon>
        <taxon>Isoptericola</taxon>
    </lineage>
</organism>
<dbReference type="EC" id="2.7.13.3" evidence="3"/>
<feature type="transmembrane region" description="Helical" evidence="10">
    <location>
        <begin position="171"/>
        <end position="191"/>
    </location>
</feature>
<name>A0ABX5EGY6_9MICO</name>
<dbReference type="Pfam" id="PF02518">
    <property type="entry name" value="HATPase_c"/>
    <property type="match status" value="1"/>
</dbReference>
<dbReference type="SMART" id="SM00448">
    <property type="entry name" value="REC"/>
    <property type="match status" value="2"/>
</dbReference>
<dbReference type="InterPro" id="IPR001610">
    <property type="entry name" value="PAC"/>
</dbReference>
<evidence type="ECO:0000259" key="12">
    <source>
        <dbReference type="PROSITE" id="PS50110"/>
    </source>
</evidence>
<dbReference type="InterPro" id="IPR036097">
    <property type="entry name" value="HisK_dim/P_sf"/>
</dbReference>
<feature type="modified residue" description="4-aspartylphosphate" evidence="8">
    <location>
        <position position="876"/>
    </location>
</feature>
<evidence type="ECO:0000256" key="7">
    <source>
        <dbReference type="ARBA" id="ARBA00023012"/>
    </source>
</evidence>
<dbReference type="InterPro" id="IPR000014">
    <property type="entry name" value="PAS"/>
</dbReference>
<feature type="domain" description="Response regulatory" evidence="12">
    <location>
        <begin position="705"/>
        <end position="819"/>
    </location>
</feature>
<reference evidence="15 16" key="1">
    <citation type="submission" date="2018-03" db="EMBL/GenBank/DDBJ databases">
        <title>Comparative analysis of microorganisms from saline springs in Andes Mountain Range, Colombia.</title>
        <authorList>
            <person name="Rubin E."/>
        </authorList>
    </citation>
    <scope>NUCLEOTIDE SEQUENCE [LARGE SCALE GENOMIC DNA]</scope>
    <source>
        <strain evidence="15 16">CG 23</strain>
    </source>
</reference>
<dbReference type="CDD" id="cd00130">
    <property type="entry name" value="PAS"/>
    <property type="match status" value="1"/>
</dbReference>
<feature type="domain" description="PAC" evidence="14">
    <location>
        <begin position="389"/>
        <end position="441"/>
    </location>
</feature>
<dbReference type="SMART" id="SM00388">
    <property type="entry name" value="HisKA"/>
    <property type="match status" value="1"/>
</dbReference>
<dbReference type="PROSITE" id="PS50112">
    <property type="entry name" value="PAS"/>
    <property type="match status" value="1"/>
</dbReference>
<keyword evidence="10" id="KW-1133">Transmembrane helix</keyword>
<evidence type="ECO:0000259" key="13">
    <source>
        <dbReference type="PROSITE" id="PS50112"/>
    </source>
</evidence>
<dbReference type="Pfam" id="PF00072">
    <property type="entry name" value="Response_reg"/>
    <property type="match status" value="2"/>
</dbReference>
<feature type="modified residue" description="4-aspartylphosphate" evidence="8">
    <location>
        <position position="754"/>
    </location>
</feature>